<sequence>MASNPVILFVPGSFAPAKLYTTVVETIKSAGYEVEIYDLPSASRTPPQKSADMYEDAALFRGKALDIIQSGKTVLLIAHSYGGLVASEAIKGLHTDAKTGPAVVGFVALAALLIPVGVSLKAGMSEPPAYLKIEASTPYEHRASSKPSAN</sequence>
<evidence type="ECO:0000313" key="3">
    <source>
        <dbReference type="Proteomes" id="UP000030752"/>
    </source>
</evidence>
<dbReference type="GeneID" id="19971873"/>
<keyword evidence="3" id="KW-1185">Reference proteome</keyword>
<proteinExistence type="predicted"/>
<dbReference type="InterPro" id="IPR052897">
    <property type="entry name" value="Sec-Metab_Biosynth_Hydrolase"/>
</dbReference>
<dbReference type="Proteomes" id="UP000030752">
    <property type="component" value="Unassembled WGS sequence"/>
</dbReference>
<dbReference type="STRING" id="1220924.W2RWU2"/>
<evidence type="ECO:0000259" key="1">
    <source>
        <dbReference type="Pfam" id="PF12697"/>
    </source>
</evidence>
<dbReference type="HOGENOM" id="CLU_046066_6_0_1"/>
<dbReference type="OrthoDB" id="1263307at2759"/>
<dbReference type="InParanoid" id="W2RWU2"/>
<dbReference type="VEuPathDB" id="FungiDB:HMPREF1541_04534"/>
<dbReference type="AlphaFoldDB" id="W2RWU2"/>
<feature type="domain" description="AB hydrolase-1" evidence="1">
    <location>
        <begin position="7"/>
        <end position="130"/>
    </location>
</feature>
<dbReference type="PANTHER" id="PTHR37017:SF13">
    <property type="entry name" value="AB HYDROLASE-1 DOMAIN-CONTAINING PROTEIN"/>
    <property type="match status" value="1"/>
</dbReference>
<dbReference type="PANTHER" id="PTHR37017">
    <property type="entry name" value="AB HYDROLASE-1 DOMAIN-CONTAINING PROTEIN-RELATED"/>
    <property type="match status" value="1"/>
</dbReference>
<name>W2RWU2_CYPE1</name>
<protein>
    <recommendedName>
        <fullName evidence="1">AB hydrolase-1 domain-containing protein</fullName>
    </recommendedName>
</protein>
<evidence type="ECO:0000313" key="2">
    <source>
        <dbReference type="EMBL" id="ETN40258.1"/>
    </source>
</evidence>
<dbReference type="SUPFAM" id="SSF53474">
    <property type="entry name" value="alpha/beta-Hydrolases"/>
    <property type="match status" value="1"/>
</dbReference>
<dbReference type="EMBL" id="KB822720">
    <property type="protein sequence ID" value="ETN40258.1"/>
    <property type="molecule type" value="Genomic_DNA"/>
</dbReference>
<dbReference type="RefSeq" id="XP_008717101.1">
    <property type="nucleotide sequence ID" value="XM_008718879.1"/>
</dbReference>
<dbReference type="InterPro" id="IPR000073">
    <property type="entry name" value="AB_hydrolase_1"/>
</dbReference>
<organism evidence="2 3">
    <name type="scientific">Cyphellophora europaea (strain CBS 101466)</name>
    <name type="common">Phialophora europaea</name>
    <dbReference type="NCBI Taxonomy" id="1220924"/>
    <lineage>
        <taxon>Eukaryota</taxon>
        <taxon>Fungi</taxon>
        <taxon>Dikarya</taxon>
        <taxon>Ascomycota</taxon>
        <taxon>Pezizomycotina</taxon>
        <taxon>Eurotiomycetes</taxon>
        <taxon>Chaetothyriomycetidae</taxon>
        <taxon>Chaetothyriales</taxon>
        <taxon>Cyphellophoraceae</taxon>
        <taxon>Cyphellophora</taxon>
    </lineage>
</organism>
<dbReference type="Pfam" id="PF12697">
    <property type="entry name" value="Abhydrolase_6"/>
    <property type="match status" value="1"/>
</dbReference>
<gene>
    <name evidence="2" type="ORF">HMPREF1541_04534</name>
</gene>
<accession>W2RWU2</accession>
<dbReference type="InterPro" id="IPR029058">
    <property type="entry name" value="AB_hydrolase_fold"/>
</dbReference>
<reference evidence="2 3" key="1">
    <citation type="submission" date="2013-03" db="EMBL/GenBank/DDBJ databases">
        <title>The Genome Sequence of Phialophora europaea CBS 101466.</title>
        <authorList>
            <consortium name="The Broad Institute Genomics Platform"/>
            <person name="Cuomo C."/>
            <person name="de Hoog S."/>
            <person name="Gorbushina A."/>
            <person name="Walker B."/>
            <person name="Young S.K."/>
            <person name="Zeng Q."/>
            <person name="Gargeya S."/>
            <person name="Fitzgerald M."/>
            <person name="Haas B."/>
            <person name="Abouelleil A."/>
            <person name="Allen A.W."/>
            <person name="Alvarado L."/>
            <person name="Arachchi H.M."/>
            <person name="Berlin A.M."/>
            <person name="Chapman S.B."/>
            <person name="Gainer-Dewar J."/>
            <person name="Goldberg J."/>
            <person name="Griggs A."/>
            <person name="Gujja S."/>
            <person name="Hansen M."/>
            <person name="Howarth C."/>
            <person name="Imamovic A."/>
            <person name="Ireland A."/>
            <person name="Larimer J."/>
            <person name="McCowan C."/>
            <person name="Murphy C."/>
            <person name="Pearson M."/>
            <person name="Poon T.W."/>
            <person name="Priest M."/>
            <person name="Roberts A."/>
            <person name="Saif S."/>
            <person name="Shea T."/>
            <person name="Sisk P."/>
            <person name="Sykes S."/>
            <person name="Wortman J."/>
            <person name="Nusbaum C."/>
            <person name="Birren B."/>
        </authorList>
    </citation>
    <scope>NUCLEOTIDE SEQUENCE [LARGE SCALE GENOMIC DNA]</scope>
    <source>
        <strain evidence="2 3">CBS 101466</strain>
    </source>
</reference>
<dbReference type="Gene3D" id="3.40.50.1820">
    <property type="entry name" value="alpha/beta hydrolase"/>
    <property type="match status" value="1"/>
</dbReference>